<dbReference type="OrthoDB" id="431929at2759"/>
<dbReference type="AlphaFoldDB" id="A0A5J4VTZ7"/>
<dbReference type="EMBL" id="SNRW01005046">
    <property type="protein sequence ID" value="KAA6385909.1"/>
    <property type="molecule type" value="Genomic_DNA"/>
</dbReference>
<dbReference type="Gene3D" id="4.10.1110.10">
    <property type="entry name" value="AN1-like Zinc finger"/>
    <property type="match status" value="1"/>
</dbReference>
<evidence type="ECO:0000259" key="9">
    <source>
        <dbReference type="PROSITE" id="PS50011"/>
    </source>
</evidence>
<dbReference type="SMART" id="SM00154">
    <property type="entry name" value="ZnF_AN1"/>
    <property type="match status" value="1"/>
</dbReference>
<evidence type="ECO:0000256" key="8">
    <source>
        <dbReference type="RuleBase" id="RU000304"/>
    </source>
</evidence>
<dbReference type="PANTHER" id="PTHR44167">
    <property type="entry name" value="OVARIAN-SPECIFIC SERINE/THREONINE-PROTEIN KINASE LOK-RELATED"/>
    <property type="match status" value="1"/>
</dbReference>
<evidence type="ECO:0000259" key="10">
    <source>
        <dbReference type="PROSITE" id="PS51039"/>
    </source>
</evidence>
<dbReference type="CDD" id="cd14014">
    <property type="entry name" value="STKc_PknB_like"/>
    <property type="match status" value="1"/>
</dbReference>
<dbReference type="SUPFAM" id="SSF118310">
    <property type="entry name" value="AN1-like Zinc finger"/>
    <property type="match status" value="1"/>
</dbReference>
<dbReference type="GO" id="GO:0008270">
    <property type="term" value="F:zinc ion binding"/>
    <property type="evidence" value="ECO:0007669"/>
    <property type="project" value="UniProtKB-KW"/>
</dbReference>
<evidence type="ECO:0000313" key="11">
    <source>
        <dbReference type="EMBL" id="KAA6385909.1"/>
    </source>
</evidence>
<accession>A0A5J4VTZ7</accession>
<comment type="similarity">
    <text evidence="8">Belongs to the protein kinase superfamily.</text>
</comment>
<keyword evidence="4" id="KW-0862">Zinc</keyword>
<feature type="binding site" evidence="7">
    <location>
        <position position="109"/>
    </location>
    <ligand>
        <name>ATP</name>
        <dbReference type="ChEBI" id="CHEBI:30616"/>
    </ligand>
</feature>
<dbReference type="InterPro" id="IPR035896">
    <property type="entry name" value="AN1-like_Znf"/>
</dbReference>
<feature type="domain" description="Protein kinase" evidence="9">
    <location>
        <begin position="77"/>
        <end position="307"/>
    </location>
</feature>
<keyword evidence="8" id="KW-0418">Kinase</keyword>
<dbReference type="PROSITE" id="PS51039">
    <property type="entry name" value="ZF_AN1"/>
    <property type="match status" value="1"/>
</dbReference>
<dbReference type="Pfam" id="PF01428">
    <property type="entry name" value="zf-AN1"/>
    <property type="match status" value="1"/>
</dbReference>
<dbReference type="GO" id="GO:0044773">
    <property type="term" value="P:mitotic DNA damage checkpoint signaling"/>
    <property type="evidence" value="ECO:0007669"/>
    <property type="project" value="TreeGrafter"/>
</dbReference>
<evidence type="ECO:0000256" key="4">
    <source>
        <dbReference type="ARBA" id="ARBA00022833"/>
    </source>
</evidence>
<dbReference type="PROSITE" id="PS50011">
    <property type="entry name" value="PROTEIN_KINASE_DOM"/>
    <property type="match status" value="1"/>
</dbReference>
<proteinExistence type="inferred from homology"/>
<dbReference type="Proteomes" id="UP000324800">
    <property type="component" value="Unassembled WGS sequence"/>
</dbReference>
<dbReference type="InterPro" id="IPR008271">
    <property type="entry name" value="Ser/Thr_kinase_AS"/>
</dbReference>
<dbReference type="GO" id="GO:0005524">
    <property type="term" value="F:ATP binding"/>
    <property type="evidence" value="ECO:0007669"/>
    <property type="project" value="UniProtKB-UniRule"/>
</dbReference>
<dbReference type="InterPro" id="IPR000058">
    <property type="entry name" value="Znf_AN1"/>
</dbReference>
<dbReference type="SMART" id="SM00220">
    <property type="entry name" value="S_TKc"/>
    <property type="match status" value="1"/>
</dbReference>
<evidence type="ECO:0008006" key="13">
    <source>
        <dbReference type="Google" id="ProtNLM"/>
    </source>
</evidence>
<feature type="domain" description="AN1-type" evidence="10">
    <location>
        <begin position="4"/>
        <end position="52"/>
    </location>
</feature>
<dbReference type="PROSITE" id="PS00107">
    <property type="entry name" value="PROTEIN_KINASE_ATP"/>
    <property type="match status" value="1"/>
</dbReference>
<dbReference type="SUPFAM" id="SSF56112">
    <property type="entry name" value="Protein kinase-like (PK-like)"/>
    <property type="match status" value="1"/>
</dbReference>
<sequence>MEGEDFGARCSFETCNKLDFLPIKCSSCKKQFCDKHFHPEAHFCKKKVSDSLDDIQSLDSQQSSYVDYEEILRQSEFVPIRPLGQGAFGMVYEAYDRENGIVAVKIIKKDKFDFRELEAAEIIHKVVQDCPYIMDHLQQRPNKDFQILIEEYSNMIYGMRVFHETGLVHRDIKCDNILLDCPLRSGCVYAKISDFGFAKKVDLIHEQTYFAGTLPYMSPEQFHENALITQKVDIYALGITFYNIIAHKYPVNERSIKEQGKKFAKLKSINRPPEIKDDILWDLLSRMLEFDPNKRISASEALKHPYFTSLEAFLDISSEQKKIAEKQKIKTMLFKLELFILQYKYF</sequence>
<comment type="caution">
    <text evidence="11">The sequence shown here is derived from an EMBL/GenBank/DDBJ whole genome shotgun (WGS) entry which is preliminary data.</text>
</comment>
<evidence type="ECO:0000256" key="7">
    <source>
        <dbReference type="PROSITE-ProRule" id="PRU10141"/>
    </source>
</evidence>
<organism evidence="11 12">
    <name type="scientific">Streblomastix strix</name>
    <dbReference type="NCBI Taxonomy" id="222440"/>
    <lineage>
        <taxon>Eukaryota</taxon>
        <taxon>Metamonada</taxon>
        <taxon>Preaxostyla</taxon>
        <taxon>Oxymonadida</taxon>
        <taxon>Streblomastigidae</taxon>
        <taxon>Streblomastix</taxon>
    </lineage>
</organism>
<evidence type="ECO:0000256" key="5">
    <source>
        <dbReference type="ARBA" id="ARBA00022840"/>
    </source>
</evidence>
<dbReference type="InterPro" id="IPR000719">
    <property type="entry name" value="Prot_kinase_dom"/>
</dbReference>
<keyword evidence="5 7" id="KW-0067">ATP-binding</keyword>
<dbReference type="PANTHER" id="PTHR44167:SF24">
    <property type="entry name" value="SERINE_THREONINE-PROTEIN KINASE CHK2"/>
    <property type="match status" value="1"/>
</dbReference>
<gene>
    <name evidence="11" type="ORF">EZS28_018563</name>
</gene>
<evidence type="ECO:0000256" key="2">
    <source>
        <dbReference type="ARBA" id="ARBA00022741"/>
    </source>
</evidence>
<keyword evidence="8" id="KW-0723">Serine/threonine-protein kinase</keyword>
<protein>
    <recommendedName>
        <fullName evidence="13">Protein kinase domain-containing protein</fullName>
    </recommendedName>
</protein>
<evidence type="ECO:0000256" key="3">
    <source>
        <dbReference type="ARBA" id="ARBA00022771"/>
    </source>
</evidence>
<dbReference type="GO" id="GO:0004674">
    <property type="term" value="F:protein serine/threonine kinase activity"/>
    <property type="evidence" value="ECO:0007669"/>
    <property type="project" value="UniProtKB-KW"/>
</dbReference>
<dbReference type="Pfam" id="PF00069">
    <property type="entry name" value="Pkinase"/>
    <property type="match status" value="1"/>
</dbReference>
<dbReference type="GO" id="GO:0005634">
    <property type="term" value="C:nucleus"/>
    <property type="evidence" value="ECO:0007669"/>
    <property type="project" value="TreeGrafter"/>
</dbReference>
<dbReference type="PROSITE" id="PS00108">
    <property type="entry name" value="PROTEIN_KINASE_ST"/>
    <property type="match status" value="1"/>
</dbReference>
<dbReference type="InterPro" id="IPR017441">
    <property type="entry name" value="Protein_kinase_ATP_BS"/>
</dbReference>
<evidence type="ECO:0000256" key="1">
    <source>
        <dbReference type="ARBA" id="ARBA00022723"/>
    </source>
</evidence>
<evidence type="ECO:0000256" key="6">
    <source>
        <dbReference type="PROSITE-ProRule" id="PRU00449"/>
    </source>
</evidence>
<keyword evidence="1" id="KW-0479">Metal-binding</keyword>
<dbReference type="Gene3D" id="3.30.200.20">
    <property type="entry name" value="Phosphorylase Kinase, domain 1"/>
    <property type="match status" value="1"/>
</dbReference>
<dbReference type="InterPro" id="IPR011009">
    <property type="entry name" value="Kinase-like_dom_sf"/>
</dbReference>
<dbReference type="Gene3D" id="1.10.510.10">
    <property type="entry name" value="Transferase(Phosphotransferase) domain 1"/>
    <property type="match status" value="1"/>
</dbReference>
<name>A0A5J4VTZ7_9EUKA</name>
<keyword evidence="3 6" id="KW-0863">Zinc-finger</keyword>
<keyword evidence="2 7" id="KW-0547">Nucleotide-binding</keyword>
<keyword evidence="8" id="KW-0808">Transferase</keyword>
<reference evidence="11 12" key="1">
    <citation type="submission" date="2019-03" db="EMBL/GenBank/DDBJ databases">
        <title>Single cell metagenomics reveals metabolic interactions within the superorganism composed of flagellate Streblomastix strix and complex community of Bacteroidetes bacteria on its surface.</title>
        <authorList>
            <person name="Treitli S.C."/>
            <person name="Kolisko M."/>
            <person name="Husnik F."/>
            <person name="Keeling P."/>
            <person name="Hampl V."/>
        </authorList>
    </citation>
    <scope>NUCLEOTIDE SEQUENCE [LARGE SCALE GENOMIC DNA]</scope>
    <source>
        <strain evidence="11">ST1C</strain>
    </source>
</reference>
<evidence type="ECO:0000313" key="12">
    <source>
        <dbReference type="Proteomes" id="UP000324800"/>
    </source>
</evidence>